<dbReference type="OrthoDB" id="1750196at2759"/>
<evidence type="ECO:0000313" key="2">
    <source>
        <dbReference type="Proteomes" id="UP000257109"/>
    </source>
</evidence>
<protein>
    <submittedName>
        <fullName evidence="1">Uncharacterized protein</fullName>
    </submittedName>
</protein>
<dbReference type="AlphaFoldDB" id="A0A371HHH8"/>
<feature type="non-terminal residue" evidence="1">
    <location>
        <position position="1"/>
    </location>
</feature>
<accession>A0A371HHH8</accession>
<name>A0A371HHH8_MUCPR</name>
<evidence type="ECO:0000313" key="1">
    <source>
        <dbReference type="EMBL" id="RDY02243.1"/>
    </source>
</evidence>
<sequence length="66" mass="7447">MAPDCSRLQNLSKTESEGFKDYAQRWCELAPSNRKRNDTLSSPFYDKAVGSIASSFADLTTLEERI</sequence>
<dbReference type="Proteomes" id="UP000257109">
    <property type="component" value="Unassembled WGS sequence"/>
</dbReference>
<proteinExistence type="predicted"/>
<keyword evidence="2" id="KW-1185">Reference proteome</keyword>
<reference evidence="1" key="1">
    <citation type="submission" date="2018-05" db="EMBL/GenBank/DDBJ databases">
        <title>Draft genome of Mucuna pruriens seed.</title>
        <authorList>
            <person name="Nnadi N.E."/>
            <person name="Vos R."/>
            <person name="Hasami M.H."/>
            <person name="Devisetty U.K."/>
            <person name="Aguiy J.C."/>
        </authorList>
    </citation>
    <scope>NUCLEOTIDE SEQUENCE [LARGE SCALE GENOMIC DNA]</scope>
    <source>
        <strain evidence="1">JCA_2017</strain>
    </source>
</reference>
<gene>
    <name evidence="1" type="ORF">CR513_14322</name>
</gene>
<dbReference type="EMBL" id="QJKJ01002571">
    <property type="protein sequence ID" value="RDY02243.1"/>
    <property type="molecule type" value="Genomic_DNA"/>
</dbReference>
<comment type="caution">
    <text evidence="1">The sequence shown here is derived from an EMBL/GenBank/DDBJ whole genome shotgun (WGS) entry which is preliminary data.</text>
</comment>
<organism evidence="1 2">
    <name type="scientific">Mucuna pruriens</name>
    <name type="common">Velvet bean</name>
    <name type="synonym">Dolichos pruriens</name>
    <dbReference type="NCBI Taxonomy" id="157652"/>
    <lineage>
        <taxon>Eukaryota</taxon>
        <taxon>Viridiplantae</taxon>
        <taxon>Streptophyta</taxon>
        <taxon>Embryophyta</taxon>
        <taxon>Tracheophyta</taxon>
        <taxon>Spermatophyta</taxon>
        <taxon>Magnoliopsida</taxon>
        <taxon>eudicotyledons</taxon>
        <taxon>Gunneridae</taxon>
        <taxon>Pentapetalae</taxon>
        <taxon>rosids</taxon>
        <taxon>fabids</taxon>
        <taxon>Fabales</taxon>
        <taxon>Fabaceae</taxon>
        <taxon>Papilionoideae</taxon>
        <taxon>50 kb inversion clade</taxon>
        <taxon>NPAAA clade</taxon>
        <taxon>indigoferoid/millettioid clade</taxon>
        <taxon>Phaseoleae</taxon>
        <taxon>Mucuna</taxon>
    </lineage>
</organism>